<name>A0A0U3PRU9_9HYPH</name>
<keyword evidence="1" id="KW-0812">Transmembrane</keyword>
<evidence type="ECO:0000256" key="1">
    <source>
        <dbReference type="SAM" id="Phobius"/>
    </source>
</evidence>
<dbReference type="AlphaFoldDB" id="A0A0U3PRU9"/>
<organism evidence="2 3">
    <name type="scientific">Pannonibacter phragmitetus</name>
    <dbReference type="NCBI Taxonomy" id="121719"/>
    <lineage>
        <taxon>Bacteria</taxon>
        <taxon>Pseudomonadati</taxon>
        <taxon>Pseudomonadota</taxon>
        <taxon>Alphaproteobacteria</taxon>
        <taxon>Hyphomicrobiales</taxon>
        <taxon>Stappiaceae</taxon>
        <taxon>Pannonibacter</taxon>
    </lineage>
</organism>
<protein>
    <submittedName>
        <fullName evidence="2">Uncharacterized protein</fullName>
    </submittedName>
</protein>
<dbReference type="EMBL" id="CP013068">
    <property type="protein sequence ID" value="ALV26852.1"/>
    <property type="molecule type" value="Genomic_DNA"/>
</dbReference>
<feature type="transmembrane region" description="Helical" evidence="1">
    <location>
        <begin position="100"/>
        <end position="121"/>
    </location>
</feature>
<evidence type="ECO:0000313" key="3">
    <source>
        <dbReference type="Proteomes" id="UP000064921"/>
    </source>
</evidence>
<dbReference type="STRING" id="121719.APZ00_06950"/>
<evidence type="ECO:0000313" key="2">
    <source>
        <dbReference type="EMBL" id="ALV26852.1"/>
    </source>
</evidence>
<gene>
    <name evidence="2" type="ORF">APZ00_06950</name>
</gene>
<reference evidence="2 3" key="1">
    <citation type="submission" date="2015-10" db="EMBL/GenBank/DDBJ databases">
        <title>The world's first case of liver abscess caused by Pannonibacter phragmitetus.</title>
        <authorList>
            <person name="Ming D."/>
            <person name="Wang M."/>
            <person name="Zhou Y."/>
            <person name="Jiang T."/>
            <person name="Hu S."/>
        </authorList>
    </citation>
    <scope>NUCLEOTIDE SEQUENCE [LARGE SCALE GENOMIC DNA]</scope>
    <source>
        <strain evidence="2 3">31801</strain>
    </source>
</reference>
<dbReference type="Proteomes" id="UP000064921">
    <property type="component" value="Chromosome"/>
</dbReference>
<feature type="transmembrane region" description="Helical" evidence="1">
    <location>
        <begin position="6"/>
        <end position="26"/>
    </location>
</feature>
<keyword evidence="3" id="KW-1185">Reference proteome</keyword>
<proteinExistence type="predicted"/>
<dbReference type="KEGG" id="pphr:APZ00_06950"/>
<sequence>MLDLAAVVLVGVADDGGGLMVAGGALRQRAASRKGAMRPGRLAQSPFGSGPVGGNAIQRMADFLICLDQNGRFLGLRSGTGVSQQIAFARQSLFKTLARLLFVVLLVFPLAAALIAMLGGMNDTGWR</sequence>
<keyword evidence="1" id="KW-0472">Membrane</keyword>
<accession>A0A0U3PRU9</accession>
<keyword evidence="1" id="KW-1133">Transmembrane helix</keyword>